<dbReference type="GO" id="GO:0097510">
    <property type="term" value="P:base-excision repair, AP site formation via deaminated base removal"/>
    <property type="evidence" value="ECO:0007669"/>
    <property type="project" value="TreeGrafter"/>
</dbReference>
<evidence type="ECO:0000256" key="5">
    <source>
        <dbReference type="ARBA" id="ARBA00018429"/>
    </source>
</evidence>
<comment type="subcellular location">
    <subcellularLocation>
        <location evidence="9">Cytoplasm</location>
    </subcellularLocation>
</comment>
<dbReference type="SUPFAM" id="SSF52141">
    <property type="entry name" value="Uracil-DNA glycosylase-like"/>
    <property type="match status" value="1"/>
</dbReference>
<dbReference type="NCBIfam" id="NF003591">
    <property type="entry name" value="PRK05254.1-4"/>
    <property type="match status" value="1"/>
</dbReference>
<dbReference type="Proteomes" id="UP001144256">
    <property type="component" value="Unassembled WGS sequence"/>
</dbReference>
<evidence type="ECO:0000259" key="12">
    <source>
        <dbReference type="SMART" id="SM00986"/>
    </source>
</evidence>
<evidence type="ECO:0000256" key="7">
    <source>
        <dbReference type="ARBA" id="ARBA00022801"/>
    </source>
</evidence>
<dbReference type="EMBL" id="BRLB01000004">
    <property type="protein sequence ID" value="GKX29551.1"/>
    <property type="molecule type" value="Genomic_DNA"/>
</dbReference>
<feature type="active site" description="Proton acceptor" evidence="9 10">
    <location>
        <position position="65"/>
    </location>
</feature>
<dbReference type="NCBIfam" id="TIGR00628">
    <property type="entry name" value="ung"/>
    <property type="match status" value="1"/>
</dbReference>
<dbReference type="SMART" id="SM00987">
    <property type="entry name" value="UreE_C"/>
    <property type="match status" value="1"/>
</dbReference>
<dbReference type="InterPro" id="IPR036895">
    <property type="entry name" value="Uracil-DNA_glycosylase-like_sf"/>
</dbReference>
<dbReference type="InterPro" id="IPR018085">
    <property type="entry name" value="Ura-DNA_Glyclase_AS"/>
</dbReference>
<dbReference type="PANTHER" id="PTHR11264:SF0">
    <property type="entry name" value="URACIL-DNA GLYCOSYLASE"/>
    <property type="match status" value="1"/>
</dbReference>
<dbReference type="InterPro" id="IPR005122">
    <property type="entry name" value="Uracil-DNA_glycosylase-like"/>
</dbReference>
<evidence type="ECO:0000256" key="9">
    <source>
        <dbReference type="HAMAP-Rule" id="MF_00148"/>
    </source>
</evidence>
<dbReference type="EC" id="3.2.2.27" evidence="4 9"/>
<comment type="similarity">
    <text evidence="3 9 11">Belongs to the uracil-DNA glycosylase (UDG) superfamily. UNG family.</text>
</comment>
<dbReference type="FunFam" id="3.40.470.10:FF:000001">
    <property type="entry name" value="Uracil-DNA glycosylase"/>
    <property type="match status" value="1"/>
</dbReference>
<feature type="domain" description="Uracil-DNA glycosylase-like" evidence="12">
    <location>
        <begin position="50"/>
        <end position="210"/>
    </location>
</feature>
<dbReference type="Pfam" id="PF03167">
    <property type="entry name" value="UDG"/>
    <property type="match status" value="1"/>
</dbReference>
<evidence type="ECO:0000256" key="11">
    <source>
        <dbReference type="RuleBase" id="RU003780"/>
    </source>
</evidence>
<keyword evidence="8 9" id="KW-0234">DNA repair</keyword>
<reference evidence="13" key="1">
    <citation type="submission" date="2022-06" db="EMBL/GenBank/DDBJ databases">
        <title>Vallitalea longa sp. nov., an anaerobic bacterium isolated from marine sediment.</title>
        <authorList>
            <person name="Hirano S."/>
            <person name="Terahara T."/>
            <person name="Mori K."/>
            <person name="Hamada M."/>
            <person name="Matsumoto R."/>
            <person name="Kobayashi T."/>
        </authorList>
    </citation>
    <scope>NUCLEOTIDE SEQUENCE</scope>
    <source>
        <strain evidence="13">SH18-1</strain>
    </source>
</reference>
<evidence type="ECO:0000256" key="2">
    <source>
        <dbReference type="ARBA" id="ARBA00002631"/>
    </source>
</evidence>
<dbReference type="SMART" id="SM00986">
    <property type="entry name" value="UDG"/>
    <property type="match status" value="1"/>
</dbReference>
<dbReference type="InterPro" id="IPR002043">
    <property type="entry name" value="UDG_fam1"/>
</dbReference>
<dbReference type="NCBIfam" id="NF003589">
    <property type="entry name" value="PRK05254.1-2"/>
    <property type="match status" value="1"/>
</dbReference>
<dbReference type="Gene3D" id="3.40.470.10">
    <property type="entry name" value="Uracil-DNA glycosylase-like domain"/>
    <property type="match status" value="1"/>
</dbReference>
<comment type="catalytic activity">
    <reaction evidence="1 9 11">
        <text>Hydrolyzes single-stranded DNA or mismatched double-stranded DNA and polynucleotides, releasing free uracil.</text>
        <dbReference type="EC" id="3.2.2.27"/>
    </reaction>
</comment>
<keyword evidence="7 9" id="KW-0378">Hydrolase</keyword>
<evidence type="ECO:0000256" key="1">
    <source>
        <dbReference type="ARBA" id="ARBA00001400"/>
    </source>
</evidence>
<dbReference type="CDD" id="cd10027">
    <property type="entry name" value="UDG-F1-like"/>
    <property type="match status" value="1"/>
</dbReference>
<gene>
    <name evidence="9" type="primary">ung</name>
    <name evidence="13" type="ORF">SH1V18_20310</name>
</gene>
<keyword evidence="14" id="KW-1185">Reference proteome</keyword>
<name>A0A9W6DDZ4_9FIRM</name>
<evidence type="ECO:0000256" key="3">
    <source>
        <dbReference type="ARBA" id="ARBA00008184"/>
    </source>
</evidence>
<evidence type="ECO:0000256" key="4">
    <source>
        <dbReference type="ARBA" id="ARBA00012030"/>
    </source>
</evidence>
<keyword evidence="9" id="KW-0963">Cytoplasm</keyword>
<comment type="caution">
    <text evidence="13">The sequence shown here is derived from an EMBL/GenBank/DDBJ whole genome shotgun (WGS) entry which is preliminary data.</text>
</comment>
<dbReference type="AlphaFoldDB" id="A0A9W6DDZ4"/>
<sequence length="225" mass="26040">MKKIFNNDWQELLEDEFDKDYYKKLRCFLKNEYDNFTIYPDMYDIFNSLHYTAYKDVKVVILGQDPYHGPKQAHGLSFSVQKGVKVPPSLVNIYKELNSDLGCSIPNHGNLTKWAKQGVLLLNASLTVRASKPASHSKIGWQIFTDRIISLLNDRIEPVVFILWGNYAISKEKIITNDRHYIIKSVHPSPLSASRGFFGSKPFSKANKYLRSIDTEEIDWQIDEM</sequence>
<dbReference type="PANTHER" id="PTHR11264">
    <property type="entry name" value="URACIL-DNA GLYCOSYLASE"/>
    <property type="match status" value="1"/>
</dbReference>
<evidence type="ECO:0000256" key="10">
    <source>
        <dbReference type="PROSITE-ProRule" id="PRU10072"/>
    </source>
</evidence>
<dbReference type="NCBIfam" id="NF003592">
    <property type="entry name" value="PRK05254.1-5"/>
    <property type="match status" value="1"/>
</dbReference>
<comment type="function">
    <text evidence="2 9 11">Excises uracil residues from the DNA which can arise as a result of misincorporation of dUMP residues by DNA polymerase or due to deamination of cytosine.</text>
</comment>
<dbReference type="PROSITE" id="PS00130">
    <property type="entry name" value="U_DNA_GLYCOSYLASE"/>
    <property type="match status" value="1"/>
</dbReference>
<evidence type="ECO:0000256" key="6">
    <source>
        <dbReference type="ARBA" id="ARBA00022763"/>
    </source>
</evidence>
<accession>A0A9W6DDZ4</accession>
<dbReference type="RefSeq" id="WP_281815090.1">
    <property type="nucleotide sequence ID" value="NZ_BRLB01000004.1"/>
</dbReference>
<dbReference type="GO" id="GO:0005737">
    <property type="term" value="C:cytoplasm"/>
    <property type="evidence" value="ECO:0007669"/>
    <property type="project" value="UniProtKB-SubCell"/>
</dbReference>
<evidence type="ECO:0000256" key="8">
    <source>
        <dbReference type="ARBA" id="ARBA00023204"/>
    </source>
</evidence>
<dbReference type="NCBIfam" id="NF003588">
    <property type="entry name" value="PRK05254.1-1"/>
    <property type="match status" value="1"/>
</dbReference>
<dbReference type="GO" id="GO:0004844">
    <property type="term" value="F:uracil DNA N-glycosylase activity"/>
    <property type="evidence" value="ECO:0007669"/>
    <property type="project" value="UniProtKB-UniRule"/>
</dbReference>
<protein>
    <recommendedName>
        <fullName evidence="5 9">Uracil-DNA glycosylase</fullName>
        <shortName evidence="9">UDG</shortName>
        <ecNumber evidence="4 9">3.2.2.27</ecNumber>
    </recommendedName>
</protein>
<dbReference type="HAMAP" id="MF_00148">
    <property type="entry name" value="UDG"/>
    <property type="match status" value="1"/>
</dbReference>
<evidence type="ECO:0000313" key="14">
    <source>
        <dbReference type="Proteomes" id="UP001144256"/>
    </source>
</evidence>
<keyword evidence="6 9" id="KW-0227">DNA damage</keyword>
<proteinExistence type="inferred from homology"/>
<organism evidence="13 14">
    <name type="scientific">Vallitalea longa</name>
    <dbReference type="NCBI Taxonomy" id="2936439"/>
    <lineage>
        <taxon>Bacteria</taxon>
        <taxon>Bacillati</taxon>
        <taxon>Bacillota</taxon>
        <taxon>Clostridia</taxon>
        <taxon>Lachnospirales</taxon>
        <taxon>Vallitaleaceae</taxon>
        <taxon>Vallitalea</taxon>
    </lineage>
</organism>
<evidence type="ECO:0000313" key="13">
    <source>
        <dbReference type="EMBL" id="GKX29551.1"/>
    </source>
</evidence>